<dbReference type="PROSITE" id="PS00061">
    <property type="entry name" value="ADH_SHORT"/>
    <property type="match status" value="1"/>
</dbReference>
<dbReference type="Pfam" id="PF13561">
    <property type="entry name" value="adh_short_C2"/>
    <property type="match status" value="1"/>
</dbReference>
<dbReference type="PANTHER" id="PTHR43639:SF1">
    <property type="entry name" value="SHORT-CHAIN DEHYDROGENASE_REDUCTASE FAMILY PROTEIN"/>
    <property type="match status" value="1"/>
</dbReference>
<dbReference type="InterPro" id="IPR036291">
    <property type="entry name" value="NAD(P)-bd_dom_sf"/>
</dbReference>
<dbReference type="InterPro" id="IPR057326">
    <property type="entry name" value="KR_dom"/>
</dbReference>
<dbReference type="CDD" id="cd05233">
    <property type="entry name" value="SDR_c"/>
    <property type="match status" value="1"/>
</dbReference>
<dbReference type="InterPro" id="IPR020904">
    <property type="entry name" value="Sc_DH/Rdtase_CS"/>
</dbReference>
<dbReference type="RefSeq" id="WP_058355985.1">
    <property type="nucleotide sequence ID" value="NZ_CABKVG010000008.1"/>
</dbReference>
<dbReference type="PRINTS" id="PR00081">
    <property type="entry name" value="GDHRDH"/>
</dbReference>
<protein>
    <submittedName>
        <fullName evidence="4">SDR family oxidoreductase</fullName>
    </submittedName>
</protein>
<dbReference type="PANTHER" id="PTHR43639">
    <property type="entry name" value="OXIDOREDUCTASE, SHORT-CHAIN DEHYDROGENASE/REDUCTASE FAMILY (AFU_ORTHOLOGUE AFUA_5G02870)"/>
    <property type="match status" value="1"/>
</dbReference>
<evidence type="ECO:0000256" key="2">
    <source>
        <dbReference type="ARBA" id="ARBA00023002"/>
    </source>
</evidence>
<feature type="domain" description="Ketoreductase" evidence="3">
    <location>
        <begin position="3"/>
        <end position="182"/>
    </location>
</feature>
<accession>A0ABY4E2X8</accession>
<dbReference type="PRINTS" id="PR00080">
    <property type="entry name" value="SDRFAMILY"/>
</dbReference>
<dbReference type="SMART" id="SM00822">
    <property type="entry name" value="PKS_KR"/>
    <property type="match status" value="1"/>
</dbReference>
<evidence type="ECO:0000259" key="3">
    <source>
        <dbReference type="SMART" id="SM00822"/>
    </source>
</evidence>
<proteinExistence type="inferred from homology"/>
<name>A0ABY4E2X8_9NEIS</name>
<evidence type="ECO:0000313" key="5">
    <source>
        <dbReference type="Proteomes" id="UP000832011"/>
    </source>
</evidence>
<dbReference type="EMBL" id="CP091511">
    <property type="protein sequence ID" value="UOO90121.1"/>
    <property type="molecule type" value="Genomic_DNA"/>
</dbReference>
<evidence type="ECO:0000313" key="4">
    <source>
        <dbReference type="EMBL" id="UOO90121.1"/>
    </source>
</evidence>
<dbReference type="SUPFAM" id="SSF51735">
    <property type="entry name" value="NAD(P)-binding Rossmann-fold domains"/>
    <property type="match status" value="1"/>
</dbReference>
<organism evidence="4 5">
    <name type="scientific">Vitreoscilla massiliensis</name>
    <dbReference type="NCBI Taxonomy" id="1689272"/>
    <lineage>
        <taxon>Bacteria</taxon>
        <taxon>Pseudomonadati</taxon>
        <taxon>Pseudomonadota</taxon>
        <taxon>Betaproteobacteria</taxon>
        <taxon>Neisseriales</taxon>
        <taxon>Neisseriaceae</taxon>
        <taxon>Vitreoscilla</taxon>
    </lineage>
</organism>
<keyword evidence="5" id="KW-1185">Reference proteome</keyword>
<sequence length="245" mass="25548">MKQVVLVTGSASGLGNVIAEHFAKLGQQVILSASTLAKAEAAIAKSPNGHNMVPLKLDIAVEADFHNAVASIEQQFGRLDVLINNATVTKATPVLEITAADFDWVTQVNQRGTFQACQILGKYMASKGTGRIVNMASLAGQNGGTATGAHYAATKGAIVTLTKIFAREFAAKGVTVNAIAPGPMESPIVHSVVSDEKMDQFIQNIPVKALGSMEFIAETCALLASGSAGFVTGATWDINGGIYMR</sequence>
<evidence type="ECO:0000256" key="1">
    <source>
        <dbReference type="ARBA" id="ARBA00006484"/>
    </source>
</evidence>
<dbReference type="Gene3D" id="3.40.50.720">
    <property type="entry name" value="NAD(P)-binding Rossmann-like Domain"/>
    <property type="match status" value="1"/>
</dbReference>
<gene>
    <name evidence="4" type="ORF">LVJ82_03800</name>
</gene>
<keyword evidence="2" id="KW-0560">Oxidoreductase</keyword>
<reference evidence="4 5" key="1">
    <citation type="journal article" date="2022" name="Res Sq">
        <title>Evolution of multicellular longitudinally dividing oral cavity symbionts (Neisseriaceae).</title>
        <authorList>
            <person name="Nyongesa S."/>
            <person name="Weber P."/>
            <person name="Bernet E."/>
            <person name="Pullido F."/>
            <person name="Nieckarz M."/>
            <person name="Delaby M."/>
            <person name="Nieves C."/>
            <person name="Viehboeck T."/>
            <person name="Krause N."/>
            <person name="Rivera-Millot A."/>
            <person name="Nakamura A."/>
            <person name="Vischer N."/>
            <person name="VanNieuwenhze M."/>
            <person name="Brun Y."/>
            <person name="Cava F."/>
            <person name="Bulgheresi S."/>
            <person name="Veyrier F."/>
        </authorList>
    </citation>
    <scope>NUCLEOTIDE SEQUENCE [LARGE SCALE GENOMIC DNA]</scope>
    <source>
        <strain evidence="4 5">SN4</strain>
    </source>
</reference>
<dbReference type="InterPro" id="IPR002347">
    <property type="entry name" value="SDR_fam"/>
</dbReference>
<dbReference type="Proteomes" id="UP000832011">
    <property type="component" value="Chromosome"/>
</dbReference>
<comment type="similarity">
    <text evidence="1">Belongs to the short-chain dehydrogenases/reductases (SDR) family.</text>
</comment>